<dbReference type="SUPFAM" id="SSF52540">
    <property type="entry name" value="P-loop containing nucleoside triphosphate hydrolases"/>
    <property type="match status" value="1"/>
</dbReference>
<name>X1GFL7_9ZZZZ</name>
<gene>
    <name evidence="1" type="ORF">S03H2_23232</name>
</gene>
<dbReference type="InterPro" id="IPR039421">
    <property type="entry name" value="Type_1_exporter"/>
</dbReference>
<reference evidence="1" key="1">
    <citation type="journal article" date="2014" name="Front. Microbiol.">
        <title>High frequency of phylogenetically diverse reductive dehalogenase-homologous genes in deep subseafloor sedimentary metagenomes.</title>
        <authorList>
            <person name="Kawai M."/>
            <person name="Futagami T."/>
            <person name="Toyoda A."/>
            <person name="Takaki Y."/>
            <person name="Nishi S."/>
            <person name="Hori S."/>
            <person name="Arai W."/>
            <person name="Tsubouchi T."/>
            <person name="Morono Y."/>
            <person name="Uchiyama I."/>
            <person name="Ito T."/>
            <person name="Fujiyama A."/>
            <person name="Inagaki F."/>
            <person name="Takami H."/>
        </authorList>
    </citation>
    <scope>NUCLEOTIDE SEQUENCE</scope>
    <source>
        <strain evidence="1">Expedition CK06-06</strain>
    </source>
</reference>
<dbReference type="AlphaFoldDB" id="X1GFL7"/>
<dbReference type="GO" id="GO:0005743">
    <property type="term" value="C:mitochondrial inner membrane"/>
    <property type="evidence" value="ECO:0007669"/>
    <property type="project" value="TreeGrafter"/>
</dbReference>
<comment type="caution">
    <text evidence="1">The sequence shown here is derived from an EMBL/GenBank/DDBJ whole genome shotgun (WGS) entry which is preliminary data.</text>
</comment>
<feature type="non-terminal residue" evidence="1">
    <location>
        <position position="1"/>
    </location>
</feature>
<organism evidence="1">
    <name type="scientific">marine sediment metagenome</name>
    <dbReference type="NCBI Taxonomy" id="412755"/>
    <lineage>
        <taxon>unclassified sequences</taxon>
        <taxon>metagenomes</taxon>
        <taxon>ecological metagenomes</taxon>
    </lineage>
</organism>
<dbReference type="GO" id="GO:0015421">
    <property type="term" value="F:ABC-type oligopeptide transporter activity"/>
    <property type="evidence" value="ECO:0007669"/>
    <property type="project" value="TreeGrafter"/>
</dbReference>
<dbReference type="PANTHER" id="PTHR43394">
    <property type="entry name" value="ATP-DEPENDENT PERMEASE MDL1, MITOCHONDRIAL"/>
    <property type="match status" value="1"/>
</dbReference>
<evidence type="ECO:0008006" key="2">
    <source>
        <dbReference type="Google" id="ProtNLM"/>
    </source>
</evidence>
<dbReference type="GO" id="GO:0090374">
    <property type="term" value="P:oligopeptide export from mitochondrion"/>
    <property type="evidence" value="ECO:0007669"/>
    <property type="project" value="TreeGrafter"/>
</dbReference>
<dbReference type="EMBL" id="BARU01012658">
    <property type="protein sequence ID" value="GAH43605.1"/>
    <property type="molecule type" value="Genomic_DNA"/>
</dbReference>
<proteinExistence type="predicted"/>
<accession>X1GFL7</accession>
<sequence>ISLARAFLKNPAILILDEATSALDSEAEIIIQQALEKLTVGRTVLVIAHRLSTIKNANEIVVLTDQGIKEKGNHEELIAKDGLYTKLYNAQFRGFIPDEVEWNK</sequence>
<dbReference type="InterPro" id="IPR027417">
    <property type="entry name" value="P-loop_NTPase"/>
</dbReference>
<evidence type="ECO:0000313" key="1">
    <source>
        <dbReference type="EMBL" id="GAH43605.1"/>
    </source>
</evidence>
<dbReference type="Gene3D" id="3.40.50.300">
    <property type="entry name" value="P-loop containing nucleotide triphosphate hydrolases"/>
    <property type="match status" value="1"/>
</dbReference>
<dbReference type="PANTHER" id="PTHR43394:SF1">
    <property type="entry name" value="ATP-BINDING CASSETTE SUB-FAMILY B MEMBER 10, MITOCHONDRIAL"/>
    <property type="match status" value="1"/>
</dbReference>
<protein>
    <recommendedName>
        <fullName evidence="2">ABC transporter domain-containing protein</fullName>
    </recommendedName>
</protein>